<accession>A0A3M2L6N1</accession>
<feature type="compositionally biased region" description="Low complexity" evidence="1">
    <location>
        <begin position="1"/>
        <end position="21"/>
    </location>
</feature>
<proteinExistence type="predicted"/>
<keyword evidence="3" id="KW-1185">Reference proteome</keyword>
<dbReference type="SUPFAM" id="SSF53474">
    <property type="entry name" value="alpha/beta-Hydrolases"/>
    <property type="match status" value="1"/>
</dbReference>
<organism evidence="2 3">
    <name type="scientific">Nocardia stercoris</name>
    <dbReference type="NCBI Taxonomy" id="2483361"/>
    <lineage>
        <taxon>Bacteria</taxon>
        <taxon>Bacillati</taxon>
        <taxon>Actinomycetota</taxon>
        <taxon>Actinomycetes</taxon>
        <taxon>Mycobacteriales</taxon>
        <taxon>Nocardiaceae</taxon>
        <taxon>Nocardia</taxon>
    </lineage>
</organism>
<sequence>MSVPPTAQAQGPAGPGFALPGPDDPGPGLPGLSLPELQQWIQRALPAPPLNPVPGALATPAGLPTDLARLAAAVQPDPVGDPMFDNWPADLADYAPGDVLETRDVTPTATLLSLWPLQRAEQLKFRTTDAHGNPSFATATLLVPADAWTGPGARPVVVDALPIDALGRNCTPGYDLAHGYGPKSAPLEESFLPPSKQLAFSRGYAVLIPDHEGPLMAYAEPYVAGHAVLDSIRAVRSNLPGEFGDSKFAMTGYSGGAIAVHGAVALMGSYAPELSDVVVGAALGGVPADFGLLAQSMNANLASGVFLAAALGVAREHPELLQHMNKAAAWAASSPLKDTCSGEFSLAGVFMLPMDVAADFPDPLHSELADSMYTLSRMEGMKSPVPLYIYHGDQEFWVPVEGAKAYFRQQCDLGVPTVYRGVPGEHELANYTGYPGMVTWIDQRLQGLPASDEC</sequence>
<evidence type="ECO:0000313" key="2">
    <source>
        <dbReference type="EMBL" id="RMI32390.1"/>
    </source>
</evidence>
<dbReference type="EMBL" id="RFFH01000005">
    <property type="protein sequence ID" value="RMI32390.1"/>
    <property type="molecule type" value="Genomic_DNA"/>
</dbReference>
<dbReference type="PIRSF" id="PIRSF029171">
    <property type="entry name" value="Esterase_LipA"/>
    <property type="match status" value="1"/>
</dbReference>
<comment type="caution">
    <text evidence="2">The sequence shown here is derived from an EMBL/GenBank/DDBJ whole genome shotgun (WGS) entry which is preliminary data.</text>
</comment>
<evidence type="ECO:0000313" key="3">
    <source>
        <dbReference type="Proteomes" id="UP000279275"/>
    </source>
</evidence>
<dbReference type="PANTHER" id="PTHR34853:SF1">
    <property type="entry name" value="LIPASE 5"/>
    <property type="match status" value="1"/>
</dbReference>
<dbReference type="AlphaFoldDB" id="A0A3M2L6N1"/>
<dbReference type="Proteomes" id="UP000279275">
    <property type="component" value="Unassembled WGS sequence"/>
</dbReference>
<gene>
    <name evidence="2" type="ORF">EBN03_14330</name>
</gene>
<reference evidence="2 3" key="1">
    <citation type="submission" date="2018-10" db="EMBL/GenBank/DDBJ databases">
        <title>Isolation from cow dung.</title>
        <authorList>
            <person name="Ling L."/>
        </authorList>
    </citation>
    <scope>NUCLEOTIDE SEQUENCE [LARGE SCALE GENOMIC DNA]</scope>
    <source>
        <strain evidence="2 3">NEAU-LL90</strain>
    </source>
</reference>
<dbReference type="Gene3D" id="3.40.50.1820">
    <property type="entry name" value="alpha/beta hydrolase"/>
    <property type="match status" value="1"/>
</dbReference>
<dbReference type="PANTHER" id="PTHR34853">
    <property type="match status" value="1"/>
</dbReference>
<dbReference type="Gene3D" id="1.10.260.130">
    <property type="match status" value="1"/>
</dbReference>
<feature type="region of interest" description="Disordered" evidence="1">
    <location>
        <begin position="1"/>
        <end position="33"/>
    </location>
</feature>
<protein>
    <submittedName>
        <fullName evidence="2">Lipase</fullName>
    </submittedName>
</protein>
<evidence type="ECO:0000256" key="1">
    <source>
        <dbReference type="SAM" id="MobiDB-lite"/>
    </source>
</evidence>
<dbReference type="GO" id="GO:0004806">
    <property type="term" value="F:triacylglycerol lipase activity"/>
    <property type="evidence" value="ECO:0007669"/>
    <property type="project" value="InterPro"/>
</dbReference>
<dbReference type="Pfam" id="PF03583">
    <property type="entry name" value="LIP"/>
    <property type="match status" value="1"/>
</dbReference>
<dbReference type="GO" id="GO:0016042">
    <property type="term" value="P:lipid catabolic process"/>
    <property type="evidence" value="ECO:0007669"/>
    <property type="project" value="InterPro"/>
</dbReference>
<dbReference type="OrthoDB" id="4502978at2"/>
<dbReference type="InterPro" id="IPR005152">
    <property type="entry name" value="Lipase_secreted"/>
</dbReference>
<name>A0A3M2L6N1_9NOCA</name>
<dbReference type="InterPro" id="IPR029058">
    <property type="entry name" value="AB_hydrolase_fold"/>
</dbReference>